<dbReference type="VEuPathDB" id="FungiDB:PC110_g23849"/>
<reference evidence="4 5" key="1">
    <citation type="submission" date="2018-01" db="EMBL/GenBank/DDBJ databases">
        <title>Draft genome of the strawberry crown rot pathogen Phytophthora cactorum.</title>
        <authorList>
            <person name="Armitage A.D."/>
            <person name="Lysoe E."/>
            <person name="Nellist C.F."/>
            <person name="Harrison R.J."/>
            <person name="Brurberg M.B."/>
        </authorList>
    </citation>
    <scope>NUCLEOTIDE SEQUENCE [LARGE SCALE GENOMIC DNA]</scope>
    <source>
        <strain evidence="4 5">10300</strain>
    </source>
</reference>
<dbReference type="Proteomes" id="UP000736787">
    <property type="component" value="Unassembled WGS sequence"/>
</dbReference>
<name>A0A329R6S9_9STRA</name>
<evidence type="ECO:0000313" key="2">
    <source>
        <dbReference type="EMBL" id="KAG2869890.1"/>
    </source>
</evidence>
<evidence type="ECO:0000313" key="4">
    <source>
        <dbReference type="EMBL" id="RAW19709.1"/>
    </source>
</evidence>
<sequence length="49" mass="5001">MAQPPVDLSPWNSGSPSSRTSAATAAEGWAICNGPAPQEDSVSSFLPDL</sequence>
<proteinExistence type="predicted"/>
<dbReference type="Proteomes" id="UP000251314">
    <property type="component" value="Unassembled WGS sequence"/>
</dbReference>
<evidence type="ECO:0000256" key="1">
    <source>
        <dbReference type="SAM" id="MobiDB-lite"/>
    </source>
</evidence>
<evidence type="ECO:0000313" key="3">
    <source>
        <dbReference type="EMBL" id="KAG2872433.1"/>
    </source>
</evidence>
<dbReference type="EMBL" id="RCMK01004117">
    <property type="protein sequence ID" value="KAG2872433.1"/>
    <property type="molecule type" value="Genomic_DNA"/>
</dbReference>
<reference evidence="2" key="2">
    <citation type="submission" date="2018-10" db="EMBL/GenBank/DDBJ databases">
        <title>Effector identification in a new, highly contiguous assembly of the strawberry crown rot pathogen Phytophthora cactorum.</title>
        <authorList>
            <person name="Armitage A.D."/>
            <person name="Nellist C.F."/>
            <person name="Bates H."/>
            <person name="Vickerstaff R.J."/>
            <person name="Harrison R.J."/>
        </authorList>
    </citation>
    <scope>NUCLEOTIDE SEQUENCE</scope>
    <source>
        <strain evidence="2">4032</strain>
        <strain evidence="3">4040</strain>
    </source>
</reference>
<comment type="caution">
    <text evidence="4">The sequence shown here is derived from an EMBL/GenBank/DDBJ whole genome shotgun (WGS) entry which is preliminary data.</text>
</comment>
<dbReference type="EMBL" id="RCMI01004571">
    <property type="protein sequence ID" value="KAG2869890.1"/>
    <property type="molecule type" value="Genomic_DNA"/>
</dbReference>
<accession>A0A329R6S9</accession>
<evidence type="ECO:0000313" key="5">
    <source>
        <dbReference type="Proteomes" id="UP000251314"/>
    </source>
</evidence>
<dbReference type="AlphaFoldDB" id="A0A329R6S9"/>
<dbReference type="EMBL" id="MJFZ01004478">
    <property type="protein sequence ID" value="RAW19709.1"/>
    <property type="molecule type" value="Genomic_DNA"/>
</dbReference>
<dbReference type="Proteomes" id="UP000774804">
    <property type="component" value="Unassembled WGS sequence"/>
</dbReference>
<feature type="compositionally biased region" description="Low complexity" evidence="1">
    <location>
        <begin position="13"/>
        <end position="26"/>
    </location>
</feature>
<gene>
    <name evidence="4" type="ORF">PC110_g23849</name>
    <name evidence="2" type="ORF">PC115_g25290</name>
    <name evidence="3" type="ORF">PC117_g28027</name>
</gene>
<feature type="region of interest" description="Disordered" evidence="1">
    <location>
        <begin position="1"/>
        <end position="26"/>
    </location>
</feature>
<keyword evidence="5" id="KW-1185">Reference proteome</keyword>
<protein>
    <submittedName>
        <fullName evidence="4">Uncharacterized protein</fullName>
    </submittedName>
</protein>
<organism evidence="4 5">
    <name type="scientific">Phytophthora cactorum</name>
    <dbReference type="NCBI Taxonomy" id="29920"/>
    <lineage>
        <taxon>Eukaryota</taxon>
        <taxon>Sar</taxon>
        <taxon>Stramenopiles</taxon>
        <taxon>Oomycota</taxon>
        <taxon>Peronosporomycetes</taxon>
        <taxon>Peronosporales</taxon>
        <taxon>Peronosporaceae</taxon>
        <taxon>Phytophthora</taxon>
    </lineage>
</organism>